<evidence type="ECO:0000313" key="2">
    <source>
        <dbReference type="WBParaSite" id="ES5_v2.g16181.t1"/>
    </source>
</evidence>
<evidence type="ECO:0000313" key="1">
    <source>
        <dbReference type="Proteomes" id="UP000887579"/>
    </source>
</evidence>
<dbReference type="WBParaSite" id="ES5_v2.g16181.t1">
    <property type="protein sequence ID" value="ES5_v2.g16181.t1"/>
    <property type="gene ID" value="ES5_v2.g16181"/>
</dbReference>
<organism evidence="1 2">
    <name type="scientific">Panagrolaimus sp. ES5</name>
    <dbReference type="NCBI Taxonomy" id="591445"/>
    <lineage>
        <taxon>Eukaryota</taxon>
        <taxon>Metazoa</taxon>
        <taxon>Ecdysozoa</taxon>
        <taxon>Nematoda</taxon>
        <taxon>Chromadorea</taxon>
        <taxon>Rhabditida</taxon>
        <taxon>Tylenchina</taxon>
        <taxon>Panagrolaimomorpha</taxon>
        <taxon>Panagrolaimoidea</taxon>
        <taxon>Panagrolaimidae</taxon>
        <taxon>Panagrolaimus</taxon>
    </lineage>
</organism>
<accession>A0AC34FG91</accession>
<name>A0AC34FG91_9BILA</name>
<reference evidence="2" key="1">
    <citation type="submission" date="2022-11" db="UniProtKB">
        <authorList>
            <consortium name="WormBaseParasite"/>
        </authorList>
    </citation>
    <scope>IDENTIFICATION</scope>
</reference>
<proteinExistence type="predicted"/>
<dbReference type="Proteomes" id="UP000887579">
    <property type="component" value="Unplaced"/>
</dbReference>
<protein>
    <submittedName>
        <fullName evidence="2">Uncharacterized protein</fullName>
    </submittedName>
</protein>
<sequence>MIEEWHESCYISYTLFYDSEMRFEYFSSTRIKIEEYETDEKFQTPDGYMARFIEAANNKKFSKCVIFIELHLPLKYFYQPYFKRIYTYQSGIIDKFPDDYENDFRFEFLTNGDYTFECLDGTVLAQRIALFTSSDTMEKQLSSPRHYPVGIVKYTVDVVKPIMIFFHSHYLKLPESFDLEYIDRLLHAIEFFKSYRKLDMIKKVEEVLCEKFAK</sequence>